<dbReference type="KEGG" id="phet:94286411"/>
<accession>A0A836L6Q2</accession>
<feature type="compositionally biased region" description="Acidic residues" evidence="2">
    <location>
        <begin position="591"/>
        <end position="605"/>
    </location>
</feature>
<evidence type="ECO:0000256" key="3">
    <source>
        <dbReference type="SAM" id="Phobius"/>
    </source>
</evidence>
<protein>
    <submittedName>
        <fullName evidence="4">Uncharacterized protein</fullName>
    </submittedName>
</protein>
<dbReference type="OrthoDB" id="271885at2759"/>
<feature type="coiled-coil region" evidence="1">
    <location>
        <begin position="293"/>
        <end position="320"/>
    </location>
</feature>
<evidence type="ECO:0000256" key="2">
    <source>
        <dbReference type="SAM" id="MobiDB-lite"/>
    </source>
</evidence>
<comment type="caution">
    <text evidence="4">The sequence shown here is derived from an EMBL/GenBank/DDBJ whole genome shotgun (WGS) entry which is preliminary data.</text>
</comment>
<evidence type="ECO:0000313" key="5">
    <source>
        <dbReference type="Proteomes" id="UP000674318"/>
    </source>
</evidence>
<keyword evidence="3" id="KW-0472">Membrane</keyword>
<keyword evidence="3" id="KW-1133">Transmembrane helix</keyword>
<keyword evidence="1" id="KW-0175">Coiled coil</keyword>
<proteinExistence type="predicted"/>
<keyword evidence="3" id="KW-0812">Transmembrane</keyword>
<feature type="transmembrane region" description="Helical" evidence="3">
    <location>
        <begin position="21"/>
        <end position="42"/>
    </location>
</feature>
<dbReference type="EMBL" id="JAFJZO010000036">
    <property type="protein sequence ID" value="KAG5490163.1"/>
    <property type="molecule type" value="Genomic_DNA"/>
</dbReference>
<gene>
    <name evidence="4" type="ORF">JKF63_00282</name>
</gene>
<dbReference type="Proteomes" id="UP000674318">
    <property type="component" value="Unassembled WGS sequence"/>
</dbReference>
<evidence type="ECO:0000313" key="4">
    <source>
        <dbReference type="EMBL" id="KAG5490163.1"/>
    </source>
</evidence>
<reference evidence="4 5" key="1">
    <citation type="submission" date="2021-02" db="EMBL/GenBank/DDBJ databases">
        <title>Porcisia hertigi Genome sequencing and assembly.</title>
        <authorList>
            <person name="Almutairi H."/>
            <person name="Gatherer D."/>
        </authorList>
    </citation>
    <scope>NUCLEOTIDE SEQUENCE [LARGE SCALE GENOMIC DNA]</scope>
    <source>
        <strain evidence="4 5">C119</strain>
    </source>
</reference>
<feature type="transmembrane region" description="Helical" evidence="3">
    <location>
        <begin position="139"/>
        <end position="163"/>
    </location>
</feature>
<feature type="compositionally biased region" description="Basic residues" evidence="2">
    <location>
        <begin position="478"/>
        <end position="487"/>
    </location>
</feature>
<keyword evidence="5" id="KW-1185">Reference proteome</keyword>
<name>A0A836L6Q2_9TRYP</name>
<dbReference type="GeneID" id="94286411"/>
<organism evidence="4 5">
    <name type="scientific">Porcisia hertigi</name>
    <dbReference type="NCBI Taxonomy" id="2761500"/>
    <lineage>
        <taxon>Eukaryota</taxon>
        <taxon>Discoba</taxon>
        <taxon>Euglenozoa</taxon>
        <taxon>Kinetoplastea</taxon>
        <taxon>Metakinetoplastina</taxon>
        <taxon>Trypanosomatida</taxon>
        <taxon>Trypanosomatidae</taxon>
        <taxon>Leishmaniinae</taxon>
        <taxon>Porcisia</taxon>
    </lineage>
</organism>
<dbReference type="AlphaFoldDB" id="A0A836L6Q2"/>
<feature type="compositionally biased region" description="Basic and acidic residues" evidence="2">
    <location>
        <begin position="488"/>
        <end position="504"/>
    </location>
</feature>
<feature type="region of interest" description="Disordered" evidence="2">
    <location>
        <begin position="465"/>
        <end position="605"/>
    </location>
</feature>
<feature type="compositionally biased region" description="Basic residues" evidence="2">
    <location>
        <begin position="575"/>
        <end position="584"/>
    </location>
</feature>
<dbReference type="RefSeq" id="XP_067752491.1">
    <property type="nucleotide sequence ID" value="XM_067896334.1"/>
</dbReference>
<sequence length="605" mass="67276">MFFIYPTPQYPRQVLEAVFKSLYMLANLAHMVSLVILISEFYTRLISSMPSYYTSRDLVLSDSVVMVMENCIYRGSIHLGNVRGTVEVTAGNIGYGFMTTAQYVTALFVLEFLLLVNNMLIAMNYVSGNRHIRIFSVHVPLYHITVTLTQMYSVAIVVCVWSFDGNRRFFQRALEYCAEQLRQSHHEQLLASEFDGYTIFSTPVYWPFAATCVSEFIYLLGVIVLCYFSSDEATVLLSEADSPWEMRGVLCKTSKPLLKLHTAQRNAIIEDTRNAIKEGQKVRIVRSYQLITEEAFEALVQAMREQVARALKEKQFEQLKKTFGDDDSKLENMGFTWRGDLMDAPLDVRGDSGDALDAGVESGPADQFFNVPFEDYFTDNGASNISFGHPGERGGAVGETGAVYSDKPFLIHEGGLGGDDGVGGGGGIHGDGNGVVTLGLADDGGAAQDTWSPQEVAHVMDGVGETHHPSQLQSHTQHQSRRRHRHGRTSDTREDNDYRVEPDPRMPSQQQQRDYGRNDLDDGDADGNPPNYYYANNDMMYVASDTGGGGTGHPSSTGRGTRLDSTNSNYPPNRRGSRQRRQGRGRQAALEQEDDVADELSDELA</sequence>
<evidence type="ECO:0000256" key="1">
    <source>
        <dbReference type="SAM" id="Coils"/>
    </source>
</evidence>
<feature type="transmembrane region" description="Helical" evidence="3">
    <location>
        <begin position="103"/>
        <end position="127"/>
    </location>
</feature>